<feature type="short sequence motif" description="GXGXXG" evidence="2">
    <location>
        <begin position="700"/>
        <end position="705"/>
    </location>
</feature>
<dbReference type="InterPro" id="IPR002641">
    <property type="entry name" value="PNPLA_dom"/>
</dbReference>
<dbReference type="SUPFAM" id="SSF52151">
    <property type="entry name" value="FabD/lysophospholipase-like"/>
    <property type="match status" value="1"/>
</dbReference>
<evidence type="ECO:0000256" key="2">
    <source>
        <dbReference type="PROSITE-ProRule" id="PRU01161"/>
    </source>
</evidence>
<dbReference type="Pfam" id="PF01734">
    <property type="entry name" value="Patatin"/>
    <property type="match status" value="1"/>
</dbReference>
<dbReference type="CDD" id="cd07216">
    <property type="entry name" value="Pat17_PNPLA8_PNPLA9_like3"/>
    <property type="match status" value="1"/>
</dbReference>
<feature type="active site" description="Proton acceptor" evidence="2">
    <location>
        <position position="893"/>
    </location>
</feature>
<keyword evidence="2" id="KW-0378">Hydrolase</keyword>
<feature type="active site" description="Nucleophile" evidence="2">
    <location>
        <position position="742"/>
    </location>
</feature>
<gene>
    <name evidence="4" type="ORF">VTJ49DRAFT_2760</name>
</gene>
<keyword evidence="1 2" id="KW-0443">Lipid metabolism</keyword>
<dbReference type="InterPro" id="IPR010730">
    <property type="entry name" value="HET"/>
</dbReference>
<feature type="domain" description="PNPLA" evidence="3">
    <location>
        <begin position="696"/>
        <end position="906"/>
    </location>
</feature>
<sequence>MSLCDRCNAIDLAEILAKSIPPNAQSLPENWLHSESVTRLRSSAVTCELCAILLGDAHTNRLVWPRVCDDDCVRLETFTRASWPRASAPWQCPIPISGFRVKIGPWGSKYLHCVRRVDLCVSDNSPGILKKLISPRPVSQTWDPRILRRWLDACVHNHVPCRIPTSELDMTQDEEPPELPTRVIDVGSADPLRHPVLVESQGRKGRYIALSHCWGPTTAHITKTERSNKQRRMQSIPLDDLSTNFRHAIEVTRALGFRYLWIDSLCIVQDDSQDWAAESVKMAEVYSRAALTIAAANSASADEGFLKPRRSPRTIKLPFRNGSPRVLMGHFMVAEPTPEDAQNQQDHYLVETDGSPLSKRGWTVQERLLSRRIVFFGEGQMHWECGSARWSESTRMQPIQYLEQSAPGLVALRTLPKFGSSPTKDPFKLLNDWYRILNVFAQRELTKKEDKLPALSGIAKVVRQGFGGGLDTTYRAGLWTHDLPRALLWTTFAPDAGSGAPLPGPSWSWISRDAAIYSATEEEAVPDILGVSWENIVLNGADPYGQVKQGTLVFTGHLKLVSSIEPIQRAPRVVRLDSYPLSDARLYDSQAQKIGSAVLDEPSDDTVFCRPLYAVPIRHTVANRQPGGFNIPQVQALLLQKRGDGTFRRVGVAYMRSDLGDKARRKDAPISMPFQVLFGDTPMATSSSSNPHLRVLCLDGGGVRGLSSLYILERLLYQMKPENDPKKRLKPCDVFDVIVGTSTGGLIAIMLGVLEMDIQSCIEAYTTLAQDIFTPRARTKLGGAFAHKLMGSATFSAQKLEDGIRKVIRENCSHMSTGNRAAPEDMPMLGSGRKCKVFVCTVLENRASYRIRNYQSRTEPGLPMTITQACRATTAAPTFFDPLRLGNMTTLRDGALGNNNPIMELMQELQTEFGYRDTDIACIVSIGTGVSQTEFLRDDLVSVAKACAKIATDTQATESRFRGIYATPGRHLHGRYFRFEVEQGLQQVGMEEWRVMRNIWSFTTAYLNSPVRRDLLARCAALLSSGVAR</sequence>
<evidence type="ECO:0000313" key="4">
    <source>
        <dbReference type="EMBL" id="KAL1843209.1"/>
    </source>
</evidence>
<evidence type="ECO:0000313" key="5">
    <source>
        <dbReference type="Proteomes" id="UP001583172"/>
    </source>
</evidence>
<dbReference type="Pfam" id="PF06985">
    <property type="entry name" value="HET"/>
    <property type="match status" value="1"/>
</dbReference>
<comment type="caution">
    <text evidence="4">The sequence shown here is derived from an EMBL/GenBank/DDBJ whole genome shotgun (WGS) entry which is preliminary data.</text>
</comment>
<dbReference type="EMBL" id="JAZGSY010000022">
    <property type="protein sequence ID" value="KAL1843209.1"/>
    <property type="molecule type" value="Genomic_DNA"/>
</dbReference>
<reference evidence="4 5" key="1">
    <citation type="journal article" date="2024" name="Commun. Biol.">
        <title>Comparative genomic analysis of thermophilic fungi reveals convergent evolutionary adaptations and gene losses.</title>
        <authorList>
            <person name="Steindorff A.S."/>
            <person name="Aguilar-Pontes M.V."/>
            <person name="Robinson A.J."/>
            <person name="Andreopoulos B."/>
            <person name="LaButti K."/>
            <person name="Kuo A."/>
            <person name="Mondo S."/>
            <person name="Riley R."/>
            <person name="Otillar R."/>
            <person name="Haridas S."/>
            <person name="Lipzen A."/>
            <person name="Grimwood J."/>
            <person name="Schmutz J."/>
            <person name="Clum A."/>
            <person name="Reid I.D."/>
            <person name="Moisan M.C."/>
            <person name="Butler G."/>
            <person name="Nguyen T.T.M."/>
            <person name="Dewar K."/>
            <person name="Conant G."/>
            <person name="Drula E."/>
            <person name="Henrissat B."/>
            <person name="Hansel C."/>
            <person name="Singer S."/>
            <person name="Hutchinson M.I."/>
            <person name="de Vries R.P."/>
            <person name="Natvig D.O."/>
            <person name="Powell A.J."/>
            <person name="Tsang A."/>
            <person name="Grigoriev I.V."/>
        </authorList>
    </citation>
    <scope>NUCLEOTIDE SEQUENCE [LARGE SCALE GENOMIC DNA]</scope>
    <source>
        <strain evidence="4 5">CBS 620.91</strain>
    </source>
</reference>
<organism evidence="4 5">
    <name type="scientific">Humicola insolens</name>
    <name type="common">Soft-rot fungus</name>
    <dbReference type="NCBI Taxonomy" id="85995"/>
    <lineage>
        <taxon>Eukaryota</taxon>
        <taxon>Fungi</taxon>
        <taxon>Dikarya</taxon>
        <taxon>Ascomycota</taxon>
        <taxon>Pezizomycotina</taxon>
        <taxon>Sordariomycetes</taxon>
        <taxon>Sordariomycetidae</taxon>
        <taxon>Sordariales</taxon>
        <taxon>Chaetomiaceae</taxon>
        <taxon>Mycothermus</taxon>
    </lineage>
</organism>
<name>A0ABR3VMS4_HUMIN</name>
<feature type="short sequence motif" description="DGA/G" evidence="2">
    <location>
        <begin position="893"/>
        <end position="895"/>
    </location>
</feature>
<dbReference type="PROSITE" id="PS51635">
    <property type="entry name" value="PNPLA"/>
    <property type="match status" value="1"/>
</dbReference>
<dbReference type="PANTHER" id="PTHR33112">
    <property type="entry name" value="DOMAIN PROTEIN, PUTATIVE-RELATED"/>
    <property type="match status" value="1"/>
</dbReference>
<dbReference type="Proteomes" id="UP001583172">
    <property type="component" value="Unassembled WGS sequence"/>
</dbReference>
<dbReference type="Gene3D" id="3.40.1090.10">
    <property type="entry name" value="Cytosolic phospholipase A2 catalytic domain"/>
    <property type="match status" value="1"/>
</dbReference>
<dbReference type="PANTHER" id="PTHR33112:SF16">
    <property type="entry name" value="HETEROKARYON INCOMPATIBILITY DOMAIN-CONTAINING PROTEIN"/>
    <property type="match status" value="1"/>
</dbReference>
<evidence type="ECO:0000259" key="3">
    <source>
        <dbReference type="PROSITE" id="PS51635"/>
    </source>
</evidence>
<accession>A0ABR3VMS4</accession>
<evidence type="ECO:0000256" key="1">
    <source>
        <dbReference type="ARBA" id="ARBA00023098"/>
    </source>
</evidence>
<proteinExistence type="predicted"/>
<protein>
    <recommendedName>
        <fullName evidence="3">PNPLA domain-containing protein</fullName>
    </recommendedName>
</protein>
<keyword evidence="5" id="KW-1185">Reference proteome</keyword>
<feature type="short sequence motif" description="GXSXG" evidence="2">
    <location>
        <begin position="740"/>
        <end position="744"/>
    </location>
</feature>
<dbReference type="InterPro" id="IPR016035">
    <property type="entry name" value="Acyl_Trfase/lysoPLipase"/>
</dbReference>
<keyword evidence="2" id="KW-0442">Lipid degradation</keyword>